<organism evidence="2 3">
    <name type="scientific">Algoriphagus antarcticus</name>
    <dbReference type="NCBI Taxonomy" id="238540"/>
    <lineage>
        <taxon>Bacteria</taxon>
        <taxon>Pseudomonadati</taxon>
        <taxon>Bacteroidota</taxon>
        <taxon>Cytophagia</taxon>
        <taxon>Cytophagales</taxon>
        <taxon>Cyclobacteriaceae</taxon>
        <taxon>Algoriphagus</taxon>
    </lineage>
</organism>
<accession>A0A3E0E817</accession>
<dbReference type="Gene3D" id="3.40.50.10140">
    <property type="entry name" value="Toll/interleukin-1 receptor homology (TIR) domain"/>
    <property type="match status" value="1"/>
</dbReference>
<evidence type="ECO:0000313" key="3">
    <source>
        <dbReference type="Proteomes" id="UP000256405"/>
    </source>
</evidence>
<protein>
    <submittedName>
        <fullName evidence="2">SIR2-like protein</fullName>
    </submittedName>
</protein>
<dbReference type="Pfam" id="PF13676">
    <property type="entry name" value="TIR_2"/>
    <property type="match status" value="1"/>
</dbReference>
<dbReference type="Pfam" id="PF13289">
    <property type="entry name" value="SIR2_2"/>
    <property type="match status" value="1"/>
</dbReference>
<evidence type="ECO:0000259" key="1">
    <source>
        <dbReference type="PROSITE" id="PS50104"/>
    </source>
</evidence>
<dbReference type="EMBL" id="QUNF01000001">
    <property type="protein sequence ID" value="REG94375.1"/>
    <property type="molecule type" value="Genomic_DNA"/>
</dbReference>
<gene>
    <name evidence="2" type="ORF">C8N25_101202</name>
</gene>
<dbReference type="GO" id="GO:0007165">
    <property type="term" value="P:signal transduction"/>
    <property type="evidence" value="ECO:0007669"/>
    <property type="project" value="InterPro"/>
</dbReference>
<dbReference type="SUPFAM" id="SSF52200">
    <property type="entry name" value="Toll/Interleukin receptor TIR domain"/>
    <property type="match status" value="1"/>
</dbReference>
<dbReference type="InterPro" id="IPR035897">
    <property type="entry name" value="Toll_tir_struct_dom_sf"/>
</dbReference>
<dbReference type="RefSeq" id="WP_086540830.1">
    <property type="nucleotide sequence ID" value="NZ_MSSW01000012.1"/>
</dbReference>
<reference evidence="2 3" key="1">
    <citation type="submission" date="2018-08" db="EMBL/GenBank/DDBJ databases">
        <title>Genomic Encyclopedia of Archaeal and Bacterial Type Strains, Phase II (KMG-II): from individual species to whole genera.</title>
        <authorList>
            <person name="Goeker M."/>
        </authorList>
    </citation>
    <scope>NUCLEOTIDE SEQUENCE [LARGE SCALE GENOMIC DNA]</scope>
    <source>
        <strain evidence="2 3">DSM 15986</strain>
    </source>
</reference>
<dbReference type="Proteomes" id="UP000256405">
    <property type="component" value="Unassembled WGS sequence"/>
</dbReference>
<name>A0A3E0E817_9BACT</name>
<sequence length="441" mass="51365">MEKETISRIVKRIAEDKCLVILGPELLYENGESINSKLAKFLQEKIGDQVKYYPDDEMFKFASSHTTVLIEDDIQDFYDQLEPNDIYRKIAEIPFSTIINTSPDKTLNKAFKEKNLKFDYDHYRKGESQKVSPRAHKTLIYNIFGDYTDINSIVLTFDNLFDYLFSIMGDFELNIKTELRHATSVLFIGFNFDKWYFKLLLRLIKINENKLLHSHDITQENSKSFYSEEFKVAFFGKSSAAEIISEIHSQAIEKGLIISNSEIYVSYAWGGESEEIVNKMDVILQKNNLKLTRDKRDLAYQERISLFMDRIGKGKGIVVVISEKYLKSPYCMYELLEIYHNRDFEKRVIPIVLQDANIFDSESLLTYQDYWNGEKNKLDQKIKENGGDAIAVIGAEYMLYKRVVDNWGALMNILKDLNSLSPEIHLNTDFEALIKSIKEKI</sequence>
<dbReference type="InterPro" id="IPR000157">
    <property type="entry name" value="TIR_dom"/>
</dbReference>
<comment type="caution">
    <text evidence="2">The sequence shown here is derived from an EMBL/GenBank/DDBJ whole genome shotgun (WGS) entry which is preliminary data.</text>
</comment>
<dbReference type="OrthoDB" id="2067003at2"/>
<keyword evidence="3" id="KW-1185">Reference proteome</keyword>
<evidence type="ECO:0000313" key="2">
    <source>
        <dbReference type="EMBL" id="REG94375.1"/>
    </source>
</evidence>
<feature type="domain" description="TIR" evidence="1">
    <location>
        <begin position="259"/>
        <end position="390"/>
    </location>
</feature>
<proteinExistence type="predicted"/>
<dbReference type="PROSITE" id="PS50104">
    <property type="entry name" value="TIR"/>
    <property type="match status" value="1"/>
</dbReference>
<dbReference type="AlphaFoldDB" id="A0A3E0E817"/>